<evidence type="ECO:0000256" key="3">
    <source>
        <dbReference type="ARBA" id="ARBA00022753"/>
    </source>
</evidence>
<comment type="caution">
    <text evidence="7">The sequence shown here is derived from an EMBL/GenBank/DDBJ whole genome shotgun (WGS) entry which is preliminary data.</text>
</comment>
<proteinExistence type="inferred from homology"/>
<dbReference type="PANTHER" id="PTHR22761:SF10">
    <property type="entry name" value="GH13992P"/>
    <property type="match status" value="1"/>
</dbReference>
<dbReference type="GO" id="GO:0032511">
    <property type="term" value="P:late endosome to vacuole transport via multivesicular body sorting pathway"/>
    <property type="evidence" value="ECO:0007669"/>
    <property type="project" value="TreeGrafter"/>
</dbReference>
<dbReference type="GO" id="GO:0000815">
    <property type="term" value="C:ESCRT III complex"/>
    <property type="evidence" value="ECO:0007669"/>
    <property type="project" value="TreeGrafter"/>
</dbReference>
<dbReference type="GO" id="GO:0006900">
    <property type="term" value="P:vesicle budding from membrane"/>
    <property type="evidence" value="ECO:0007669"/>
    <property type="project" value="TreeGrafter"/>
</dbReference>
<feature type="coiled-coil region" evidence="6">
    <location>
        <begin position="31"/>
        <end position="65"/>
    </location>
</feature>
<gene>
    <name evidence="7" type="ORF">L210DRAFT_3639566</name>
</gene>
<evidence type="ECO:0000313" key="8">
    <source>
        <dbReference type="Proteomes" id="UP001194468"/>
    </source>
</evidence>
<dbReference type="GO" id="GO:0009898">
    <property type="term" value="C:cytoplasmic side of plasma membrane"/>
    <property type="evidence" value="ECO:0007669"/>
    <property type="project" value="TreeGrafter"/>
</dbReference>
<name>A0AAD4GL05_BOLED</name>
<dbReference type="EMBL" id="WHUW01000002">
    <property type="protein sequence ID" value="KAF8450455.1"/>
    <property type="molecule type" value="Genomic_DNA"/>
</dbReference>
<protein>
    <recommendedName>
        <fullName evidence="4">Vacuolar-sorting protein SNF7</fullName>
    </recommendedName>
    <alternativeName>
        <fullName evidence="5">Vacuolar protein-sorting-associated protein 32</fullName>
    </alternativeName>
</protein>
<evidence type="ECO:0000313" key="7">
    <source>
        <dbReference type="EMBL" id="KAF8450455.1"/>
    </source>
</evidence>
<accession>A0AAD4GL05</accession>
<dbReference type="Pfam" id="PF03357">
    <property type="entry name" value="Snf7"/>
    <property type="match status" value="1"/>
</dbReference>
<keyword evidence="6" id="KW-0175">Coiled coil</keyword>
<reference evidence="7" key="2">
    <citation type="journal article" date="2020" name="Nat. Commun.">
        <title>Large-scale genome sequencing of mycorrhizal fungi provides insights into the early evolution of symbiotic traits.</title>
        <authorList>
            <person name="Miyauchi S."/>
            <person name="Kiss E."/>
            <person name="Kuo A."/>
            <person name="Drula E."/>
            <person name="Kohler A."/>
            <person name="Sanchez-Garcia M."/>
            <person name="Morin E."/>
            <person name="Andreopoulos B."/>
            <person name="Barry K.W."/>
            <person name="Bonito G."/>
            <person name="Buee M."/>
            <person name="Carver A."/>
            <person name="Chen C."/>
            <person name="Cichocki N."/>
            <person name="Clum A."/>
            <person name="Culley D."/>
            <person name="Crous P.W."/>
            <person name="Fauchery L."/>
            <person name="Girlanda M."/>
            <person name="Hayes R.D."/>
            <person name="Keri Z."/>
            <person name="LaButti K."/>
            <person name="Lipzen A."/>
            <person name="Lombard V."/>
            <person name="Magnuson J."/>
            <person name="Maillard F."/>
            <person name="Murat C."/>
            <person name="Nolan M."/>
            <person name="Ohm R.A."/>
            <person name="Pangilinan J."/>
            <person name="Pereira M.F."/>
            <person name="Perotto S."/>
            <person name="Peter M."/>
            <person name="Pfister S."/>
            <person name="Riley R."/>
            <person name="Sitrit Y."/>
            <person name="Stielow J.B."/>
            <person name="Szollosi G."/>
            <person name="Zifcakova L."/>
            <person name="Stursova M."/>
            <person name="Spatafora J.W."/>
            <person name="Tedersoo L."/>
            <person name="Vaario L.M."/>
            <person name="Yamada A."/>
            <person name="Yan M."/>
            <person name="Wang P."/>
            <person name="Xu J."/>
            <person name="Bruns T."/>
            <person name="Baldrian P."/>
            <person name="Vilgalys R."/>
            <person name="Dunand C."/>
            <person name="Henrissat B."/>
            <person name="Grigoriev I.V."/>
            <person name="Hibbett D."/>
            <person name="Nagy L.G."/>
            <person name="Martin F.M."/>
        </authorList>
    </citation>
    <scope>NUCLEOTIDE SEQUENCE</scope>
    <source>
        <strain evidence="7">BED1</strain>
    </source>
</reference>
<keyword evidence="3" id="KW-0967">Endosome</keyword>
<dbReference type="PANTHER" id="PTHR22761">
    <property type="entry name" value="CHARGED MULTIVESICULAR BODY PROTEIN"/>
    <property type="match status" value="1"/>
</dbReference>
<dbReference type="Proteomes" id="UP001194468">
    <property type="component" value="Unassembled WGS sequence"/>
</dbReference>
<dbReference type="Gene3D" id="1.10.287.1060">
    <property type="entry name" value="ESAT-6-like"/>
    <property type="match status" value="1"/>
</dbReference>
<dbReference type="AlphaFoldDB" id="A0AAD4GL05"/>
<keyword evidence="8" id="KW-1185">Reference proteome</keyword>
<comment type="similarity">
    <text evidence="2">Belongs to the SNF7 family.</text>
</comment>
<evidence type="ECO:0000256" key="1">
    <source>
        <dbReference type="ARBA" id="ARBA00004177"/>
    </source>
</evidence>
<evidence type="ECO:0000256" key="4">
    <source>
        <dbReference type="ARBA" id="ARBA00040017"/>
    </source>
</evidence>
<organism evidence="7 8">
    <name type="scientific">Boletus edulis BED1</name>
    <dbReference type="NCBI Taxonomy" id="1328754"/>
    <lineage>
        <taxon>Eukaryota</taxon>
        <taxon>Fungi</taxon>
        <taxon>Dikarya</taxon>
        <taxon>Basidiomycota</taxon>
        <taxon>Agaricomycotina</taxon>
        <taxon>Agaricomycetes</taxon>
        <taxon>Agaricomycetidae</taxon>
        <taxon>Boletales</taxon>
        <taxon>Boletineae</taxon>
        <taxon>Boletaceae</taxon>
        <taxon>Boletoideae</taxon>
        <taxon>Boletus</taxon>
    </lineage>
</organism>
<evidence type="ECO:0000256" key="6">
    <source>
        <dbReference type="SAM" id="Coils"/>
    </source>
</evidence>
<evidence type="ECO:0000256" key="2">
    <source>
        <dbReference type="ARBA" id="ARBA00006190"/>
    </source>
</evidence>
<dbReference type="InterPro" id="IPR005024">
    <property type="entry name" value="Snf7_fam"/>
</dbReference>
<comment type="subcellular location">
    <subcellularLocation>
        <location evidence="1">Endosome</location>
    </subcellularLocation>
</comment>
<sequence>MIEKKKDHLQKRIAENLKKAKANVVSNRAVAIKALRNNQQIEEEMEQLNGVRLQLEQNINMLESADLETMQVMRKRSDVLERVRGVLDQVDAVVASLTSQRELAREISETVSPLFDETELREMLAELEQAELDERLAAGEAPKPVEDDEEAQLRELQAALGM</sequence>
<reference evidence="7" key="1">
    <citation type="submission" date="2019-10" db="EMBL/GenBank/DDBJ databases">
        <authorList>
            <consortium name="DOE Joint Genome Institute"/>
            <person name="Kuo A."/>
            <person name="Miyauchi S."/>
            <person name="Kiss E."/>
            <person name="Drula E."/>
            <person name="Kohler A."/>
            <person name="Sanchez-Garcia M."/>
            <person name="Andreopoulos B."/>
            <person name="Barry K.W."/>
            <person name="Bonito G."/>
            <person name="Buee M."/>
            <person name="Carver A."/>
            <person name="Chen C."/>
            <person name="Cichocki N."/>
            <person name="Clum A."/>
            <person name="Culley D."/>
            <person name="Crous P.W."/>
            <person name="Fauchery L."/>
            <person name="Girlanda M."/>
            <person name="Hayes R."/>
            <person name="Keri Z."/>
            <person name="LaButti K."/>
            <person name="Lipzen A."/>
            <person name="Lombard V."/>
            <person name="Magnuson J."/>
            <person name="Maillard F."/>
            <person name="Morin E."/>
            <person name="Murat C."/>
            <person name="Nolan M."/>
            <person name="Ohm R."/>
            <person name="Pangilinan J."/>
            <person name="Pereira M."/>
            <person name="Perotto S."/>
            <person name="Peter M."/>
            <person name="Riley R."/>
            <person name="Sitrit Y."/>
            <person name="Stielow B."/>
            <person name="Szollosi G."/>
            <person name="Zifcakova L."/>
            <person name="Stursova M."/>
            <person name="Spatafora J.W."/>
            <person name="Tedersoo L."/>
            <person name="Vaario L.-M."/>
            <person name="Yamada A."/>
            <person name="Yan M."/>
            <person name="Wang P."/>
            <person name="Xu J."/>
            <person name="Bruns T."/>
            <person name="Baldrian P."/>
            <person name="Vilgalys R."/>
            <person name="Henrissat B."/>
            <person name="Grigoriev I.V."/>
            <person name="Hibbett D."/>
            <person name="Nagy L.G."/>
            <person name="Martin F.M."/>
        </authorList>
    </citation>
    <scope>NUCLEOTIDE SEQUENCE</scope>
    <source>
        <strain evidence="7">BED1</strain>
    </source>
</reference>
<dbReference type="GO" id="GO:0005771">
    <property type="term" value="C:multivesicular body"/>
    <property type="evidence" value="ECO:0007669"/>
    <property type="project" value="TreeGrafter"/>
</dbReference>
<evidence type="ECO:0000256" key="5">
    <source>
        <dbReference type="ARBA" id="ARBA00042586"/>
    </source>
</evidence>